<organism evidence="2 3">
    <name type="scientific">Cerrena zonata</name>
    <dbReference type="NCBI Taxonomy" id="2478898"/>
    <lineage>
        <taxon>Eukaryota</taxon>
        <taxon>Fungi</taxon>
        <taxon>Dikarya</taxon>
        <taxon>Basidiomycota</taxon>
        <taxon>Agaricomycotina</taxon>
        <taxon>Agaricomycetes</taxon>
        <taxon>Polyporales</taxon>
        <taxon>Cerrenaceae</taxon>
        <taxon>Cerrena</taxon>
    </lineage>
</organism>
<evidence type="ECO:0000313" key="2">
    <source>
        <dbReference type="EMBL" id="KAK7689684.1"/>
    </source>
</evidence>
<comment type="caution">
    <text evidence="2">The sequence shown here is derived from an EMBL/GenBank/DDBJ whole genome shotgun (WGS) entry which is preliminary data.</text>
</comment>
<name>A0AAW0GDD9_9APHY</name>
<gene>
    <name evidence="2" type="ORF">QCA50_007479</name>
</gene>
<dbReference type="AlphaFoldDB" id="A0AAW0GDD9"/>
<reference evidence="2 3" key="1">
    <citation type="submission" date="2022-09" db="EMBL/GenBank/DDBJ databases">
        <authorList>
            <person name="Palmer J.M."/>
        </authorList>
    </citation>
    <scope>NUCLEOTIDE SEQUENCE [LARGE SCALE GENOMIC DNA]</scope>
    <source>
        <strain evidence="2 3">DSM 7382</strain>
    </source>
</reference>
<dbReference type="EMBL" id="JASBNA010000008">
    <property type="protein sequence ID" value="KAK7689684.1"/>
    <property type="molecule type" value="Genomic_DNA"/>
</dbReference>
<accession>A0AAW0GDD9</accession>
<keyword evidence="3" id="KW-1185">Reference proteome</keyword>
<protein>
    <submittedName>
        <fullName evidence="2">Uncharacterized protein</fullName>
    </submittedName>
</protein>
<proteinExistence type="predicted"/>
<feature type="region of interest" description="Disordered" evidence="1">
    <location>
        <begin position="1"/>
        <end position="34"/>
    </location>
</feature>
<evidence type="ECO:0000256" key="1">
    <source>
        <dbReference type="SAM" id="MobiDB-lite"/>
    </source>
</evidence>
<sequence length="72" mass="7587">MAALMREIAAESDVGGGGLGDADGKTGPQTDQEKTFREAWEKMLVEGMNGSLDVGALETPGILKGRRRPQAL</sequence>
<evidence type="ECO:0000313" key="3">
    <source>
        <dbReference type="Proteomes" id="UP001385951"/>
    </source>
</evidence>
<dbReference type="Proteomes" id="UP001385951">
    <property type="component" value="Unassembled WGS sequence"/>
</dbReference>